<dbReference type="InterPro" id="IPR027385">
    <property type="entry name" value="Beta-barrel_OMP"/>
</dbReference>
<gene>
    <name evidence="4" type="ORF">C7447_102381</name>
</gene>
<dbReference type="Proteomes" id="UP000323136">
    <property type="component" value="Unassembled WGS sequence"/>
</dbReference>
<proteinExistence type="predicted"/>
<organism evidence="4 5">
    <name type="scientific">Tenacibaculum adriaticum</name>
    <dbReference type="NCBI Taxonomy" id="413713"/>
    <lineage>
        <taxon>Bacteria</taxon>
        <taxon>Pseudomonadati</taxon>
        <taxon>Bacteroidota</taxon>
        <taxon>Flavobacteriia</taxon>
        <taxon>Flavobacteriales</taxon>
        <taxon>Flavobacteriaceae</taxon>
        <taxon>Tenacibaculum</taxon>
    </lineage>
</organism>
<dbReference type="Pfam" id="PF13505">
    <property type="entry name" value="OMP_b-brl"/>
    <property type="match status" value="1"/>
</dbReference>
<sequence length="279" mass="29469">MKKTILVVALLLTAITTNAQFYVSASGGYSIAVGEKTLGQKVTATTSSDLNGSYGEGAQTQLRGGYFFNDKFGVELGVGYLYGTNQDVQDVSIPGASINIEARGRAFGASLSGIYNITENFYARAGLLTKIGGKTEAVASLDLLVPATVVNPAAPAGQFVDLNADFTTDFHGKFPLGFIGAIGYKFPITDNWSLFAEAEYLSINVTRDTSDLGDYSATLAGGNLPSENLYQILNANPLLEDLAPLLLEGAKWGEGDLPSSKAPYSSLGINFGFTYTFGK</sequence>
<feature type="domain" description="Outer membrane protein beta-barrel" evidence="3">
    <location>
        <begin position="9"/>
        <end position="211"/>
    </location>
</feature>
<evidence type="ECO:0000259" key="3">
    <source>
        <dbReference type="Pfam" id="PF13505"/>
    </source>
</evidence>
<keyword evidence="1 2" id="KW-0732">Signal</keyword>
<evidence type="ECO:0000313" key="5">
    <source>
        <dbReference type="Proteomes" id="UP000323136"/>
    </source>
</evidence>
<dbReference type="EMBL" id="VNIA01000002">
    <property type="protein sequence ID" value="TYP99063.1"/>
    <property type="molecule type" value="Genomic_DNA"/>
</dbReference>
<name>A0A5S5DT07_9FLAO</name>
<evidence type="ECO:0000256" key="1">
    <source>
        <dbReference type="ARBA" id="ARBA00022729"/>
    </source>
</evidence>
<dbReference type="SUPFAM" id="SSF56925">
    <property type="entry name" value="OMPA-like"/>
    <property type="match status" value="1"/>
</dbReference>
<reference evidence="4 5" key="1">
    <citation type="submission" date="2019-07" db="EMBL/GenBank/DDBJ databases">
        <title>Genomic Encyclopedia of Type Strains, Phase IV (KMG-IV): sequencing the most valuable type-strain genomes for metagenomic binning, comparative biology and taxonomic classification.</title>
        <authorList>
            <person name="Goeker M."/>
        </authorList>
    </citation>
    <scope>NUCLEOTIDE SEQUENCE [LARGE SCALE GENOMIC DNA]</scope>
    <source>
        <strain evidence="4 5">DSM 18961</strain>
    </source>
</reference>
<dbReference type="OrthoDB" id="1198954at2"/>
<protein>
    <submittedName>
        <fullName evidence="4">Outer membrane protein with beta-barrel domain</fullName>
    </submittedName>
</protein>
<accession>A0A5S5DT07</accession>
<evidence type="ECO:0000256" key="2">
    <source>
        <dbReference type="SAM" id="SignalP"/>
    </source>
</evidence>
<dbReference type="InterPro" id="IPR011250">
    <property type="entry name" value="OMP/PagP_B-barrel"/>
</dbReference>
<dbReference type="RefSeq" id="WP_148869851.1">
    <property type="nucleotide sequence ID" value="NZ_VNIA01000002.1"/>
</dbReference>
<comment type="caution">
    <text evidence="4">The sequence shown here is derived from an EMBL/GenBank/DDBJ whole genome shotgun (WGS) entry which is preliminary data.</text>
</comment>
<evidence type="ECO:0000313" key="4">
    <source>
        <dbReference type="EMBL" id="TYP99063.1"/>
    </source>
</evidence>
<feature type="signal peptide" evidence="2">
    <location>
        <begin position="1"/>
        <end position="19"/>
    </location>
</feature>
<keyword evidence="5" id="KW-1185">Reference proteome</keyword>
<feature type="chain" id="PRO_5024354724" evidence="2">
    <location>
        <begin position="20"/>
        <end position="279"/>
    </location>
</feature>
<dbReference type="Gene3D" id="2.40.160.20">
    <property type="match status" value="1"/>
</dbReference>
<dbReference type="AlphaFoldDB" id="A0A5S5DT07"/>